<proteinExistence type="predicted"/>
<organism evidence="3 4">
    <name type="scientific">Adineta ricciae</name>
    <name type="common">Rotifer</name>
    <dbReference type="NCBI Taxonomy" id="249248"/>
    <lineage>
        <taxon>Eukaryota</taxon>
        <taxon>Metazoa</taxon>
        <taxon>Spiralia</taxon>
        <taxon>Gnathifera</taxon>
        <taxon>Rotifera</taxon>
        <taxon>Eurotatoria</taxon>
        <taxon>Bdelloidea</taxon>
        <taxon>Adinetida</taxon>
        <taxon>Adinetidae</taxon>
        <taxon>Adineta</taxon>
    </lineage>
</organism>
<dbReference type="EMBL" id="CAJNOJ010000029">
    <property type="protein sequence ID" value="CAF0885724.1"/>
    <property type="molecule type" value="Genomic_DNA"/>
</dbReference>
<evidence type="ECO:0000313" key="4">
    <source>
        <dbReference type="Proteomes" id="UP000663828"/>
    </source>
</evidence>
<reference evidence="3" key="1">
    <citation type="submission" date="2021-02" db="EMBL/GenBank/DDBJ databases">
        <authorList>
            <person name="Nowell W R."/>
        </authorList>
    </citation>
    <scope>NUCLEOTIDE SEQUENCE</scope>
</reference>
<comment type="caution">
    <text evidence="3">The sequence shown here is derived from an EMBL/GenBank/DDBJ whole genome shotgun (WGS) entry which is preliminary data.</text>
</comment>
<keyword evidence="4" id="KW-1185">Reference proteome</keyword>
<gene>
    <name evidence="2" type="ORF">EDS130_LOCUS9021</name>
    <name evidence="3" type="ORF">XAT740_LOCUS12945</name>
</gene>
<evidence type="ECO:0000313" key="3">
    <source>
        <dbReference type="EMBL" id="CAF0995910.1"/>
    </source>
</evidence>
<dbReference type="Proteomes" id="UP000663852">
    <property type="component" value="Unassembled WGS sequence"/>
</dbReference>
<accession>A0A814GG61</accession>
<name>A0A814GG61_ADIRI</name>
<dbReference type="OrthoDB" id="10026671at2759"/>
<sequence>MIKFYYGSNEDSSVDLYSTFRHVSGIWKAVTNKDLRISVADRILKSEKMRQIDIASYTGGKNLQQFCSSIKQGRLDGGQLAFKALSRQSRKIIRLVSLNKDAQGRIAITVDSIGQDDPCPYEKCVHMFHNAETNHYLPLYVICHETPLEEKTIVDANDKTIITALHAACMQLGDDSEAPSQGAKSDEIEEMESMFYKIYNASSSDMPVQNPSSSLGNLSQVGQATTENTSRTLSSDWNQNQLNSGEQNGVLSSELCMPEGSSSFNGSMQCSFDSADNDAANTDQMPYIKLAVDLPDRFRGRTKGEYVRKKSTNKNNQQIQVRSIRYLSDRENHRCLTLLIHDRLLKMYSFPMHFEVTSITKNIGGYSYVNSFMKFKENAADAQSQAFNPFYFIIQNPKELTRYSNTQYYQFRLKLTLVVLTARELMQCNQPFEIFPVSHNDTTQEPIKDKFKKTTKLKQAYDVHNMRLAITLCTTGPVAGTLCRNSDVQYISNISTEDRKHKKLNTKVSLKTRCARTS</sequence>
<dbReference type="AlphaFoldDB" id="A0A814GG61"/>
<feature type="region of interest" description="Disordered" evidence="1">
    <location>
        <begin position="206"/>
        <end position="244"/>
    </location>
</feature>
<evidence type="ECO:0000313" key="2">
    <source>
        <dbReference type="EMBL" id="CAF0885724.1"/>
    </source>
</evidence>
<dbReference type="EMBL" id="CAJNOR010000740">
    <property type="protein sequence ID" value="CAF0995910.1"/>
    <property type="molecule type" value="Genomic_DNA"/>
</dbReference>
<protein>
    <submittedName>
        <fullName evidence="3">Uncharacterized protein</fullName>
    </submittedName>
</protein>
<evidence type="ECO:0000256" key="1">
    <source>
        <dbReference type="SAM" id="MobiDB-lite"/>
    </source>
</evidence>
<dbReference type="Proteomes" id="UP000663828">
    <property type="component" value="Unassembled WGS sequence"/>
</dbReference>